<proteinExistence type="inferred from homology"/>
<comment type="similarity">
    <text evidence="2">Belongs to the PKI family.</text>
</comment>
<feature type="region of interest" description="Disordered" evidence="4">
    <location>
        <begin position="32"/>
        <end position="99"/>
    </location>
</feature>
<keyword evidence="3" id="KW-0649">Protein kinase inhibitor</keyword>
<feature type="compositionally biased region" description="Polar residues" evidence="4">
    <location>
        <begin position="47"/>
        <end position="70"/>
    </location>
</feature>
<sequence length="99" mass="10567">MGELQQDDNNSSELDSFVASGRIGRRNALADLGVENTSDPGLLADRLTQQLNTGGSDEGPSSTSTTSKMVQQPNQHQQTSQQQQNGGYANNSTAKNQDK</sequence>
<feature type="compositionally biased region" description="Low complexity" evidence="4">
    <location>
        <begin position="71"/>
        <end position="84"/>
    </location>
</feature>
<dbReference type="WBParaSite" id="Gr19_v10_g13774.t1">
    <property type="protein sequence ID" value="Gr19_v10_g13774.t1"/>
    <property type="gene ID" value="Gr19_v10_g13774"/>
</dbReference>
<evidence type="ECO:0000256" key="3">
    <source>
        <dbReference type="ARBA" id="ARBA00023013"/>
    </source>
</evidence>
<dbReference type="Pfam" id="PF02827">
    <property type="entry name" value="PKI"/>
    <property type="match status" value="1"/>
</dbReference>
<organism evidence="5 6">
    <name type="scientific">Globodera rostochiensis</name>
    <name type="common">Golden nematode worm</name>
    <name type="synonym">Heterodera rostochiensis</name>
    <dbReference type="NCBI Taxonomy" id="31243"/>
    <lineage>
        <taxon>Eukaryota</taxon>
        <taxon>Metazoa</taxon>
        <taxon>Ecdysozoa</taxon>
        <taxon>Nematoda</taxon>
        <taxon>Chromadorea</taxon>
        <taxon>Rhabditida</taxon>
        <taxon>Tylenchina</taxon>
        <taxon>Tylenchomorpha</taxon>
        <taxon>Tylenchoidea</taxon>
        <taxon>Heteroderidae</taxon>
        <taxon>Heteroderinae</taxon>
        <taxon>Globodera</taxon>
    </lineage>
</organism>
<keyword evidence="5" id="KW-1185">Reference proteome</keyword>
<comment type="function">
    <text evidence="1">Extremely potent competitive inhibitor of cAMP-dependent protein kinase activity, this protein interacts with the catalytic subunit of the enzyme after the cAMP-induced dissociation of its regulatory chains.</text>
</comment>
<dbReference type="AlphaFoldDB" id="A0A914H575"/>
<feature type="compositionally biased region" description="Polar residues" evidence="4">
    <location>
        <begin position="85"/>
        <end position="99"/>
    </location>
</feature>
<evidence type="ECO:0000256" key="4">
    <source>
        <dbReference type="SAM" id="MobiDB-lite"/>
    </source>
</evidence>
<evidence type="ECO:0000256" key="2">
    <source>
        <dbReference type="ARBA" id="ARBA00006393"/>
    </source>
</evidence>
<reference evidence="6" key="1">
    <citation type="submission" date="2022-11" db="UniProtKB">
        <authorList>
            <consortium name="WormBaseParasite"/>
        </authorList>
    </citation>
    <scope>IDENTIFICATION</scope>
</reference>
<evidence type="ECO:0000256" key="1">
    <source>
        <dbReference type="ARBA" id="ARBA00002844"/>
    </source>
</evidence>
<dbReference type="GO" id="GO:0004862">
    <property type="term" value="F:cAMP-dependent protein kinase inhibitor activity"/>
    <property type="evidence" value="ECO:0007669"/>
    <property type="project" value="InterPro"/>
</dbReference>
<name>A0A914H575_GLORO</name>
<dbReference type="InterPro" id="IPR004171">
    <property type="entry name" value="cAMP_dep_PKI"/>
</dbReference>
<evidence type="ECO:0000313" key="5">
    <source>
        <dbReference type="Proteomes" id="UP000887572"/>
    </source>
</evidence>
<dbReference type="Proteomes" id="UP000887572">
    <property type="component" value="Unplaced"/>
</dbReference>
<evidence type="ECO:0000313" key="6">
    <source>
        <dbReference type="WBParaSite" id="Gr19_v10_g13774.t1"/>
    </source>
</evidence>
<protein>
    <submittedName>
        <fullName evidence="6">Uncharacterized protein</fullName>
    </submittedName>
</protein>
<accession>A0A914H575</accession>